<evidence type="ECO:0000313" key="2">
    <source>
        <dbReference type="Proteomes" id="UP001234297"/>
    </source>
</evidence>
<evidence type="ECO:0000313" key="1">
    <source>
        <dbReference type="EMBL" id="KAJ8637622.1"/>
    </source>
</evidence>
<name>A0ACC2LXF5_PERAE</name>
<keyword evidence="2" id="KW-1185">Reference proteome</keyword>
<accession>A0ACC2LXF5</accession>
<reference evidence="1 2" key="1">
    <citation type="journal article" date="2022" name="Hortic Res">
        <title>A haplotype resolved chromosomal level avocado genome allows analysis of novel avocado genes.</title>
        <authorList>
            <person name="Nath O."/>
            <person name="Fletcher S.J."/>
            <person name="Hayward A."/>
            <person name="Shaw L.M."/>
            <person name="Masouleh A.K."/>
            <person name="Furtado A."/>
            <person name="Henry R.J."/>
            <person name="Mitter N."/>
        </authorList>
    </citation>
    <scope>NUCLEOTIDE SEQUENCE [LARGE SCALE GENOMIC DNA]</scope>
    <source>
        <strain evidence="2">cv. Hass</strain>
    </source>
</reference>
<sequence length="103" mass="11974">MHMNFAVWGLIVLAFVTMSLKIIMLHHLTFPSRSIILARSDVRRHNLYETTSSEIMEREVGDEKEETGVMDWNEEPAEMIWSRKMMSQRSLESEITTVSKSKG</sequence>
<gene>
    <name evidence="1" type="ORF">MRB53_011889</name>
</gene>
<proteinExistence type="predicted"/>
<protein>
    <submittedName>
        <fullName evidence="1">Uncharacterized protein</fullName>
    </submittedName>
</protein>
<dbReference type="EMBL" id="CM056811">
    <property type="protein sequence ID" value="KAJ8637622.1"/>
    <property type="molecule type" value="Genomic_DNA"/>
</dbReference>
<organism evidence="1 2">
    <name type="scientific">Persea americana</name>
    <name type="common">Avocado</name>
    <dbReference type="NCBI Taxonomy" id="3435"/>
    <lineage>
        <taxon>Eukaryota</taxon>
        <taxon>Viridiplantae</taxon>
        <taxon>Streptophyta</taxon>
        <taxon>Embryophyta</taxon>
        <taxon>Tracheophyta</taxon>
        <taxon>Spermatophyta</taxon>
        <taxon>Magnoliopsida</taxon>
        <taxon>Magnoliidae</taxon>
        <taxon>Laurales</taxon>
        <taxon>Lauraceae</taxon>
        <taxon>Persea</taxon>
    </lineage>
</organism>
<comment type="caution">
    <text evidence="1">The sequence shown here is derived from an EMBL/GenBank/DDBJ whole genome shotgun (WGS) entry which is preliminary data.</text>
</comment>
<dbReference type="Proteomes" id="UP001234297">
    <property type="component" value="Chromosome 3"/>
</dbReference>